<dbReference type="FunFam" id="2.60.9.10:FF:000001">
    <property type="entry name" value="oxytocin-neurophysin 1"/>
    <property type="match status" value="1"/>
</dbReference>
<dbReference type="SMART" id="SM00003">
    <property type="entry name" value="NH"/>
    <property type="match status" value="1"/>
</dbReference>
<dbReference type="RefSeq" id="XP_030626051.1">
    <property type="nucleotide sequence ID" value="XM_030770191.1"/>
</dbReference>
<keyword evidence="3" id="KW-0372">Hormone</keyword>
<keyword evidence="2" id="KW-0165">Cleavage on pair of basic residues</keyword>
<evidence type="ECO:0000313" key="10">
    <source>
        <dbReference type="RefSeq" id="XP_030626051.1"/>
    </source>
</evidence>
<feature type="disulfide bond" evidence="7">
    <location>
        <begin position="61"/>
        <end position="67"/>
    </location>
</feature>
<name>A0A6J2V4A0_CHACN</name>
<feature type="disulfide bond" evidence="7">
    <location>
        <begin position="46"/>
        <end position="60"/>
    </location>
</feature>
<dbReference type="PRINTS" id="PR00831">
    <property type="entry name" value="NEUROPHYSIN"/>
</dbReference>
<feature type="disulfide bond" evidence="7">
    <location>
        <begin position="108"/>
        <end position="113"/>
    </location>
</feature>
<organism evidence="9 10">
    <name type="scientific">Chanos chanos</name>
    <name type="common">Milkfish</name>
    <name type="synonym">Mugil chanos</name>
    <dbReference type="NCBI Taxonomy" id="29144"/>
    <lineage>
        <taxon>Eukaryota</taxon>
        <taxon>Metazoa</taxon>
        <taxon>Chordata</taxon>
        <taxon>Craniata</taxon>
        <taxon>Vertebrata</taxon>
        <taxon>Euteleostomi</taxon>
        <taxon>Actinopterygii</taxon>
        <taxon>Neopterygii</taxon>
        <taxon>Teleostei</taxon>
        <taxon>Ostariophysi</taxon>
        <taxon>Gonorynchiformes</taxon>
        <taxon>Chanidae</taxon>
        <taxon>Chanos</taxon>
    </lineage>
</organism>
<evidence type="ECO:0000313" key="9">
    <source>
        <dbReference type="Proteomes" id="UP000504632"/>
    </source>
</evidence>
<evidence type="ECO:0000256" key="5">
    <source>
        <dbReference type="ARBA" id="ARBA00022815"/>
    </source>
</evidence>
<dbReference type="GeneID" id="115808728"/>
<dbReference type="InterPro" id="IPR022423">
    <property type="entry name" value="Neurohypophysial_hormone_CS"/>
</dbReference>
<dbReference type="Pfam" id="PF00220">
    <property type="entry name" value="Hormone_4"/>
    <property type="match status" value="1"/>
</dbReference>
<protein>
    <submittedName>
        <fullName evidence="10">Vasopressin-neurophysin 2-copeptin</fullName>
    </submittedName>
</protein>
<dbReference type="GO" id="GO:0005615">
    <property type="term" value="C:extracellular space"/>
    <property type="evidence" value="ECO:0007669"/>
    <property type="project" value="TreeGrafter"/>
</dbReference>
<dbReference type="PANTHER" id="PTHR11681">
    <property type="entry name" value="NEUROPHYSIN"/>
    <property type="match status" value="1"/>
</dbReference>
<dbReference type="Proteomes" id="UP000504632">
    <property type="component" value="Chromosome 1"/>
</dbReference>
<proteinExistence type="inferred from homology"/>
<reference evidence="10" key="1">
    <citation type="submission" date="2025-08" db="UniProtKB">
        <authorList>
            <consortium name="RefSeq"/>
        </authorList>
    </citation>
    <scope>IDENTIFICATION</scope>
</reference>
<dbReference type="Gene3D" id="2.60.9.10">
    <property type="entry name" value="Neurohypophysial hormone domain"/>
    <property type="match status" value="1"/>
</dbReference>
<dbReference type="Pfam" id="PF00184">
    <property type="entry name" value="Hormone_5"/>
    <property type="match status" value="1"/>
</dbReference>
<evidence type="ECO:0000256" key="3">
    <source>
        <dbReference type="ARBA" id="ARBA00022702"/>
    </source>
</evidence>
<evidence type="ECO:0000256" key="4">
    <source>
        <dbReference type="ARBA" id="ARBA00022729"/>
    </source>
</evidence>
<evidence type="ECO:0000256" key="7">
    <source>
        <dbReference type="PIRSR" id="PIRSR001815-50"/>
    </source>
</evidence>
<dbReference type="PROSITE" id="PS00264">
    <property type="entry name" value="NEUROHYPOPHYS_HORM"/>
    <property type="match status" value="1"/>
</dbReference>
<accession>A0A6J2V4A0</accession>
<dbReference type="GO" id="GO:0005185">
    <property type="term" value="F:neurohypophyseal hormone activity"/>
    <property type="evidence" value="ECO:0007669"/>
    <property type="project" value="InterPro"/>
</dbReference>
<feature type="disulfide bond" evidence="7">
    <location>
        <begin position="54"/>
        <end position="77"/>
    </location>
</feature>
<dbReference type="InterPro" id="IPR036387">
    <property type="entry name" value="Neurhyp_horm_dom_sf"/>
</dbReference>
<feature type="chain" id="PRO_5027042906" evidence="8">
    <location>
        <begin position="22"/>
        <end position="160"/>
    </location>
</feature>
<feature type="disulfide bond" evidence="7">
    <location>
        <begin position="43"/>
        <end position="87"/>
    </location>
</feature>
<dbReference type="AlphaFoldDB" id="A0A6J2V4A0"/>
<keyword evidence="4 8" id="KW-0732">Signal</keyword>
<dbReference type="InterPro" id="IPR000981">
    <property type="entry name" value="Neurhyp_horm"/>
</dbReference>
<sequence>MSETMLPLCILFLALYSLSSACYIQNCPRGGKRSFPDAGVRQCMACGPGDRGRCFGPSICCGPGLGCYIGSPEAAACVEENYVLTPCETGGRVCGSEGGHCAAPGVCCDSESCTLDSDCLEDSRYQLSADGTGGTRLGGSSPGEVLLRFLSLASTGQRRF</sequence>
<dbReference type="PANTHER" id="PTHR11681:SF13">
    <property type="entry name" value="VASOPRESSIN-NEUROPHYSIN 2-COPEPTIN PRECURSOR"/>
    <property type="match status" value="1"/>
</dbReference>
<keyword evidence="6 7" id="KW-1015">Disulfide bond</keyword>
<comment type="similarity">
    <text evidence="1">Belongs to the vasopressin/oxytocin family.</text>
</comment>
<feature type="disulfide bond" evidence="7">
    <location>
        <begin position="101"/>
        <end position="119"/>
    </location>
</feature>
<feature type="signal peptide" evidence="8">
    <location>
        <begin position="1"/>
        <end position="21"/>
    </location>
</feature>
<dbReference type="InParanoid" id="A0A6J2V4A0"/>
<dbReference type="SUPFAM" id="SSF49606">
    <property type="entry name" value="Neurophysin II"/>
    <property type="match status" value="1"/>
</dbReference>
<keyword evidence="5" id="KW-0027">Amidation</keyword>
<dbReference type="OrthoDB" id="10056056at2759"/>
<evidence type="ECO:0000256" key="2">
    <source>
        <dbReference type="ARBA" id="ARBA00022685"/>
    </source>
</evidence>
<keyword evidence="9" id="KW-1185">Reference proteome</keyword>
<feature type="disulfide bond" evidence="7">
    <location>
        <begin position="22"/>
        <end position="27"/>
    </location>
</feature>
<evidence type="ECO:0000256" key="8">
    <source>
        <dbReference type="SAM" id="SignalP"/>
    </source>
</evidence>
<evidence type="ECO:0000256" key="1">
    <source>
        <dbReference type="ARBA" id="ARBA00007369"/>
    </source>
</evidence>
<feature type="disulfide bond" evidence="7">
    <location>
        <begin position="94"/>
        <end position="107"/>
    </location>
</feature>
<evidence type="ECO:0000256" key="6">
    <source>
        <dbReference type="ARBA" id="ARBA00023157"/>
    </source>
</evidence>
<gene>
    <name evidence="10" type="primary">avp</name>
</gene>
<dbReference type="PIRSF" id="PIRSF001815">
    <property type="entry name" value="Nonapeptide_hormone_precursor"/>
    <property type="match status" value="1"/>
</dbReference>
<dbReference type="GO" id="GO:0030141">
    <property type="term" value="C:secretory granule"/>
    <property type="evidence" value="ECO:0007669"/>
    <property type="project" value="TreeGrafter"/>
</dbReference>
<dbReference type="CTD" id="551"/>